<dbReference type="InterPro" id="IPR021838">
    <property type="entry name" value="DUF3431"/>
</dbReference>
<keyword evidence="3" id="KW-1185">Reference proteome</keyword>
<dbReference type="OrthoDB" id="426718at2759"/>
<feature type="region of interest" description="Disordered" evidence="1">
    <location>
        <begin position="1"/>
        <end position="21"/>
    </location>
</feature>
<reference evidence="3" key="1">
    <citation type="submission" date="2017-02" db="EMBL/GenBank/DDBJ databases">
        <authorList>
            <person name="Tafer H."/>
            <person name="Lopandic K."/>
        </authorList>
    </citation>
    <scope>NUCLEOTIDE SEQUENCE [LARGE SCALE GENOMIC DNA]</scope>
    <source>
        <strain evidence="3">CBS 366.77</strain>
    </source>
</reference>
<accession>A0A3A2ZC23</accession>
<proteinExistence type="predicted"/>
<dbReference type="Pfam" id="PF11913">
    <property type="entry name" value="DUF3431"/>
    <property type="match status" value="1"/>
</dbReference>
<evidence type="ECO:0000313" key="2">
    <source>
        <dbReference type="EMBL" id="RJE20486.1"/>
    </source>
</evidence>
<dbReference type="EMBL" id="MVGC01000303">
    <property type="protein sequence ID" value="RJE20486.1"/>
    <property type="molecule type" value="Genomic_DNA"/>
</dbReference>
<sequence>MHIVCPEPPPPPQQKQRDVPRQRDFQAKTIPIWDKVLVTPKTESSDIGWMHAFCAEIGCALAPYTMDEIPEPGYLIPSTRQGREAAAYLSYIVDFYNELPAYSIFIHSNQIQWHNDVVGVSTSDLLRSLRFEAVEARGFVNLRCTSAPLCPDAWHPLNPAPHDLDYVYMMDLFPGIYAELFNAPAEQAPIRIGAPCCGQFAITREKIWERPREDYVRILEWVANTDVSDNFGIGFLLEKIWHIIFGMEPIHCPRFEQCRCDLYGWCGPLPNGEVLTPVTIDDR</sequence>
<dbReference type="STRING" id="2070753.A0A3A2ZC23"/>
<gene>
    <name evidence="2" type="ORF">PHISCL_07178</name>
</gene>
<protein>
    <submittedName>
        <fullName evidence="2">Uncharacterized protein</fullName>
    </submittedName>
</protein>
<evidence type="ECO:0000313" key="3">
    <source>
        <dbReference type="Proteomes" id="UP000266188"/>
    </source>
</evidence>
<dbReference type="PANTHER" id="PTHR37490">
    <property type="entry name" value="EXPRESSED PROTEIN"/>
    <property type="match status" value="1"/>
</dbReference>
<dbReference type="PANTHER" id="PTHR37490:SF2">
    <property type="match status" value="1"/>
</dbReference>
<comment type="caution">
    <text evidence="2">The sequence shown here is derived from an EMBL/GenBank/DDBJ whole genome shotgun (WGS) entry which is preliminary data.</text>
</comment>
<evidence type="ECO:0000256" key="1">
    <source>
        <dbReference type="SAM" id="MobiDB-lite"/>
    </source>
</evidence>
<feature type="compositionally biased region" description="Pro residues" evidence="1">
    <location>
        <begin position="1"/>
        <end position="13"/>
    </location>
</feature>
<dbReference type="AlphaFoldDB" id="A0A3A2ZC23"/>
<organism evidence="2 3">
    <name type="scientific">Aspergillus sclerotialis</name>
    <dbReference type="NCBI Taxonomy" id="2070753"/>
    <lineage>
        <taxon>Eukaryota</taxon>
        <taxon>Fungi</taxon>
        <taxon>Dikarya</taxon>
        <taxon>Ascomycota</taxon>
        <taxon>Pezizomycotina</taxon>
        <taxon>Eurotiomycetes</taxon>
        <taxon>Eurotiomycetidae</taxon>
        <taxon>Eurotiales</taxon>
        <taxon>Aspergillaceae</taxon>
        <taxon>Aspergillus</taxon>
        <taxon>Aspergillus subgen. Polypaecilum</taxon>
    </lineage>
</organism>
<name>A0A3A2ZC23_9EURO</name>
<dbReference type="Proteomes" id="UP000266188">
    <property type="component" value="Unassembled WGS sequence"/>
</dbReference>